<evidence type="ECO:0000313" key="3">
    <source>
        <dbReference type="Proteomes" id="UP001428290"/>
    </source>
</evidence>
<dbReference type="CDD" id="cd00267">
    <property type="entry name" value="ABC_ATPase"/>
    <property type="match status" value="1"/>
</dbReference>
<dbReference type="Pfam" id="PF13175">
    <property type="entry name" value="AAA_15"/>
    <property type="match status" value="1"/>
</dbReference>
<dbReference type="Proteomes" id="UP001428290">
    <property type="component" value="Unassembled WGS sequence"/>
</dbReference>
<name>A0ABP9WWQ4_9CHLR</name>
<dbReference type="Gene3D" id="3.40.50.300">
    <property type="entry name" value="P-loop containing nucleotide triphosphate hydrolases"/>
    <property type="match status" value="1"/>
</dbReference>
<feature type="domain" description="Endonuclease GajA/Old nuclease/RecF-like AAA" evidence="1">
    <location>
        <begin position="22"/>
        <end position="420"/>
    </location>
</feature>
<evidence type="ECO:0000259" key="1">
    <source>
        <dbReference type="Pfam" id="PF13175"/>
    </source>
</evidence>
<evidence type="ECO:0000313" key="2">
    <source>
        <dbReference type="EMBL" id="GAA5527642.1"/>
    </source>
</evidence>
<keyword evidence="3" id="KW-1185">Reference proteome</keyword>
<accession>A0ABP9WWQ4</accession>
<dbReference type="InterPro" id="IPR051396">
    <property type="entry name" value="Bact_Antivir_Def_Nuclease"/>
</dbReference>
<dbReference type="PANTHER" id="PTHR43581">
    <property type="entry name" value="ATP/GTP PHOSPHATASE"/>
    <property type="match status" value="1"/>
</dbReference>
<dbReference type="InterPro" id="IPR027417">
    <property type="entry name" value="P-loop_NTPase"/>
</dbReference>
<dbReference type="InterPro" id="IPR041685">
    <property type="entry name" value="AAA_GajA/Old/RecF-like"/>
</dbReference>
<proteinExistence type="predicted"/>
<protein>
    <recommendedName>
        <fullName evidence="1">Endonuclease GajA/Old nuclease/RecF-like AAA domain-containing protein</fullName>
    </recommendedName>
</protein>
<reference evidence="2 3" key="1">
    <citation type="submission" date="2024-02" db="EMBL/GenBank/DDBJ databases">
        <title>Herpetosiphon gulosus NBRC 112829.</title>
        <authorList>
            <person name="Ichikawa N."/>
            <person name="Katano-Makiyama Y."/>
            <person name="Hidaka K."/>
        </authorList>
    </citation>
    <scope>NUCLEOTIDE SEQUENCE [LARGE SCALE GENOMIC DNA]</scope>
    <source>
        <strain evidence="2 3">NBRC 112829</strain>
    </source>
</reference>
<comment type="caution">
    <text evidence="2">The sequence shown here is derived from an EMBL/GenBank/DDBJ whole genome shotgun (WGS) entry which is preliminary data.</text>
</comment>
<dbReference type="RefSeq" id="WP_345721266.1">
    <property type="nucleotide sequence ID" value="NZ_BAABRU010000004.1"/>
</dbReference>
<gene>
    <name evidence="2" type="ORF">Hgul01_01430</name>
</gene>
<organism evidence="2 3">
    <name type="scientific">Herpetosiphon gulosus</name>
    <dbReference type="NCBI Taxonomy" id="1973496"/>
    <lineage>
        <taxon>Bacteria</taxon>
        <taxon>Bacillati</taxon>
        <taxon>Chloroflexota</taxon>
        <taxon>Chloroflexia</taxon>
        <taxon>Herpetosiphonales</taxon>
        <taxon>Herpetosiphonaceae</taxon>
        <taxon>Herpetosiphon</taxon>
    </lineage>
</organism>
<dbReference type="PANTHER" id="PTHR43581:SF4">
    <property type="entry name" value="ATP_GTP PHOSPHATASE"/>
    <property type="match status" value="1"/>
</dbReference>
<sequence length="446" mass="52064">MSTYIKRLEAYGIHNRYNIIQNFDDGINILYGKNGAGKTTILHILTNLINEEFDRFRFIDFKEIKVLLSNDETIRIIFLSDENIIKVYKNEKNTLSFSSQKFDSYIPKNSSLDSPLLSIAYFPAFRTMIEAWISKNNPVSNTKKRKSDYVRLISRSIVSKKRLEQKDTLTEFARSSFGEFVPKIYYPSPIEIEARLDYEIYRARIKIADTEQKLLTQAFLEIFNTLSKDHLQVQEEPSEILEEIKKISDSIEDSFIQTPHNSTDSFIMRLRRLVNEVQEVQVDYDSKVMTAKILNVYRDILKERAYIQKKSLKEIEIYLNAVNNFLEDKKIEIIDDDIDFSVVASFNDKTYAPLQSLSSGERQIITLLYATTYMSKQNVVLIDEPEISLHVDWQRLLLHKISKLMGDKQIIVCTHSPFIASDYIDNMNEIKKIPYDKNHGQISFSL</sequence>
<dbReference type="SUPFAM" id="SSF52540">
    <property type="entry name" value="P-loop containing nucleoside triphosphate hydrolases"/>
    <property type="match status" value="1"/>
</dbReference>
<dbReference type="EMBL" id="BAABRU010000004">
    <property type="protein sequence ID" value="GAA5527642.1"/>
    <property type="molecule type" value="Genomic_DNA"/>
</dbReference>